<protein>
    <submittedName>
        <fullName evidence="1">6437_t:CDS:1</fullName>
    </submittedName>
</protein>
<sequence length="98" mass="11649">MNTNNNNTGEFSEEKTFIFEYDHNNFLEIYQIAENNYIDYEVNEEYDIEIAHIINKIKKIASIASSNKLENEDYMIPQETQGKLIACYIMNYKNESFQ</sequence>
<dbReference type="Proteomes" id="UP000789706">
    <property type="component" value="Unassembled WGS sequence"/>
</dbReference>
<dbReference type="AlphaFoldDB" id="A0A9N9DJS4"/>
<name>A0A9N9DJS4_9GLOM</name>
<evidence type="ECO:0000313" key="1">
    <source>
        <dbReference type="EMBL" id="CAG8638350.1"/>
    </source>
</evidence>
<comment type="caution">
    <text evidence="1">The sequence shown here is derived from an EMBL/GenBank/DDBJ whole genome shotgun (WGS) entry which is preliminary data.</text>
</comment>
<gene>
    <name evidence="1" type="ORF">DEBURN_LOCUS11064</name>
</gene>
<dbReference type="EMBL" id="CAJVPK010004633">
    <property type="protein sequence ID" value="CAG8638350.1"/>
    <property type="molecule type" value="Genomic_DNA"/>
</dbReference>
<reference evidence="1" key="1">
    <citation type="submission" date="2021-06" db="EMBL/GenBank/DDBJ databases">
        <authorList>
            <person name="Kallberg Y."/>
            <person name="Tangrot J."/>
            <person name="Rosling A."/>
        </authorList>
    </citation>
    <scope>NUCLEOTIDE SEQUENCE</scope>
    <source>
        <strain evidence="1">AZ414A</strain>
    </source>
</reference>
<keyword evidence="2" id="KW-1185">Reference proteome</keyword>
<feature type="non-terminal residue" evidence="1">
    <location>
        <position position="98"/>
    </location>
</feature>
<accession>A0A9N9DJS4</accession>
<evidence type="ECO:0000313" key="2">
    <source>
        <dbReference type="Proteomes" id="UP000789706"/>
    </source>
</evidence>
<organism evidence="1 2">
    <name type="scientific">Diversispora eburnea</name>
    <dbReference type="NCBI Taxonomy" id="1213867"/>
    <lineage>
        <taxon>Eukaryota</taxon>
        <taxon>Fungi</taxon>
        <taxon>Fungi incertae sedis</taxon>
        <taxon>Mucoromycota</taxon>
        <taxon>Glomeromycotina</taxon>
        <taxon>Glomeromycetes</taxon>
        <taxon>Diversisporales</taxon>
        <taxon>Diversisporaceae</taxon>
        <taxon>Diversispora</taxon>
    </lineage>
</organism>
<proteinExistence type="predicted"/>